<dbReference type="InterPro" id="IPR036505">
    <property type="entry name" value="Amidase/PGRP_sf"/>
</dbReference>
<protein>
    <recommendedName>
        <fullName evidence="2">N-acetylmuramoyl-L-alanine amidase</fullName>
        <ecNumber evidence="2">3.5.1.28</ecNumber>
    </recommendedName>
</protein>
<proteinExistence type="predicted"/>
<evidence type="ECO:0000256" key="1">
    <source>
        <dbReference type="ARBA" id="ARBA00001561"/>
    </source>
</evidence>
<sequence length="224" mass="24831">MVPSPNHNARRPNFVILHDTSNSTVDRALRTLTDPAREVSAHYLIGRDGTLYQLVDESRRAWHAGASYWGGDTDLNSASIGIELDNTGAEPYSEAQILSLLDLLKGLQERYRIPASNFLGHGDVALRRKVDPSRHFPWERLARQGFGLWCDEQALTLTPNPDPADPLLALQAIGYDVANPAAVLAAFRRHFLGIERIAKDGETSAAERRLMQCLAIAKRRKPAS</sequence>
<dbReference type="GO" id="GO:0008745">
    <property type="term" value="F:N-acetylmuramoyl-L-alanine amidase activity"/>
    <property type="evidence" value="ECO:0007669"/>
    <property type="project" value="UniProtKB-EC"/>
</dbReference>
<dbReference type="EMBL" id="FLQX01000135">
    <property type="protein sequence ID" value="SBT08407.1"/>
    <property type="molecule type" value="Genomic_DNA"/>
</dbReference>
<evidence type="ECO:0000259" key="5">
    <source>
        <dbReference type="SMART" id="SM00644"/>
    </source>
</evidence>
<dbReference type="SMART" id="SM00644">
    <property type="entry name" value="Ami_2"/>
    <property type="match status" value="1"/>
</dbReference>
<dbReference type="PANTHER" id="PTHR30417">
    <property type="entry name" value="N-ACETYLMURAMOYL-L-ALANINE AMIDASE AMID"/>
    <property type="match status" value="1"/>
</dbReference>
<dbReference type="Pfam" id="PF01510">
    <property type="entry name" value="Amidase_2"/>
    <property type="match status" value="1"/>
</dbReference>
<dbReference type="SUPFAM" id="SSF55846">
    <property type="entry name" value="N-acetylmuramoyl-L-alanine amidase-like"/>
    <property type="match status" value="1"/>
</dbReference>
<organism evidence="6 7">
    <name type="scientific">Candidatus Accumulibacter aalborgensis</name>
    <dbReference type="NCBI Taxonomy" id="1860102"/>
    <lineage>
        <taxon>Bacteria</taxon>
        <taxon>Pseudomonadati</taxon>
        <taxon>Pseudomonadota</taxon>
        <taxon>Betaproteobacteria</taxon>
        <taxon>Candidatus Accumulibacter</taxon>
    </lineage>
</organism>
<dbReference type="GO" id="GO:0071555">
    <property type="term" value="P:cell wall organization"/>
    <property type="evidence" value="ECO:0007669"/>
    <property type="project" value="UniProtKB-KW"/>
</dbReference>
<dbReference type="CDD" id="cd06583">
    <property type="entry name" value="PGRP"/>
    <property type="match status" value="1"/>
</dbReference>
<evidence type="ECO:0000313" key="6">
    <source>
        <dbReference type="EMBL" id="SBT08407.1"/>
    </source>
</evidence>
<dbReference type="STRING" id="1860102.ACCAA_570022"/>
<dbReference type="GO" id="GO:0009254">
    <property type="term" value="P:peptidoglycan turnover"/>
    <property type="evidence" value="ECO:0007669"/>
    <property type="project" value="TreeGrafter"/>
</dbReference>
<keyword evidence="4" id="KW-0961">Cell wall biogenesis/degradation</keyword>
<dbReference type="AlphaFoldDB" id="A0A1A8XUZ6"/>
<dbReference type="PANTHER" id="PTHR30417:SF1">
    <property type="entry name" value="N-ACETYLMURAMOYL-L-ALANINE AMIDASE AMID"/>
    <property type="match status" value="1"/>
</dbReference>
<gene>
    <name evidence="6" type="ORF">ACCAA_570022</name>
</gene>
<dbReference type="GO" id="GO:0019867">
    <property type="term" value="C:outer membrane"/>
    <property type="evidence" value="ECO:0007669"/>
    <property type="project" value="TreeGrafter"/>
</dbReference>
<feature type="domain" description="N-acetylmuramoyl-L-alanine amidase" evidence="5">
    <location>
        <begin position="2"/>
        <end position="133"/>
    </location>
</feature>
<evidence type="ECO:0000256" key="4">
    <source>
        <dbReference type="ARBA" id="ARBA00023316"/>
    </source>
</evidence>
<keyword evidence="7" id="KW-1185">Reference proteome</keyword>
<keyword evidence="3" id="KW-0378">Hydrolase</keyword>
<evidence type="ECO:0000256" key="3">
    <source>
        <dbReference type="ARBA" id="ARBA00022801"/>
    </source>
</evidence>
<dbReference type="Proteomes" id="UP000199169">
    <property type="component" value="Unassembled WGS sequence"/>
</dbReference>
<name>A0A1A8XUZ6_9PROT</name>
<evidence type="ECO:0000256" key="2">
    <source>
        <dbReference type="ARBA" id="ARBA00011901"/>
    </source>
</evidence>
<reference evidence="6 7" key="1">
    <citation type="submission" date="2016-06" db="EMBL/GenBank/DDBJ databases">
        <authorList>
            <person name="Kjaerup R.B."/>
            <person name="Dalgaard T.S."/>
            <person name="Juul-Madsen H.R."/>
        </authorList>
    </citation>
    <scope>NUCLEOTIDE SEQUENCE [LARGE SCALE GENOMIC DNA]</scope>
    <source>
        <strain evidence="6">3</strain>
    </source>
</reference>
<evidence type="ECO:0000313" key="7">
    <source>
        <dbReference type="Proteomes" id="UP000199169"/>
    </source>
</evidence>
<dbReference type="InterPro" id="IPR051206">
    <property type="entry name" value="NAMLAA_amidase_2"/>
</dbReference>
<accession>A0A1A8XUZ6</accession>
<dbReference type="EC" id="3.5.1.28" evidence="2"/>
<dbReference type="InterPro" id="IPR002502">
    <property type="entry name" value="Amidase_domain"/>
</dbReference>
<comment type="catalytic activity">
    <reaction evidence="1">
        <text>Hydrolyzes the link between N-acetylmuramoyl residues and L-amino acid residues in certain cell-wall glycopeptides.</text>
        <dbReference type="EC" id="3.5.1.28"/>
    </reaction>
</comment>
<dbReference type="RefSeq" id="WP_245754611.1">
    <property type="nucleotide sequence ID" value="NZ_FLQX01000135.1"/>
</dbReference>
<dbReference type="Gene3D" id="3.40.80.10">
    <property type="entry name" value="Peptidoglycan recognition protein-like"/>
    <property type="match status" value="1"/>
</dbReference>
<dbReference type="GO" id="GO:0009253">
    <property type="term" value="P:peptidoglycan catabolic process"/>
    <property type="evidence" value="ECO:0007669"/>
    <property type="project" value="InterPro"/>
</dbReference>